<name>A0A9E8ZF49_9CYAN</name>
<evidence type="ECO:0000259" key="3">
    <source>
        <dbReference type="Pfam" id="PF13464"/>
    </source>
</evidence>
<dbReference type="AlphaFoldDB" id="A0A9E8ZF49"/>
<keyword evidence="2" id="KW-0812">Transmembrane</keyword>
<feature type="compositionally biased region" description="Low complexity" evidence="1">
    <location>
        <begin position="151"/>
        <end position="170"/>
    </location>
</feature>
<sequence>MTRETSRLQQDQLDQLTEIGAYLRQVREDYSMSLEEIAARTMIQARLLRALEEGNLAKLPEPIYIQGFIKLYADALGLDGNEFADAFPTEKQARMPQTSWKDSPAAQLRPLHLYLAYVLLIMLSVGLLSRIVSRSTPATSMTTSNLTAQPSMTSSSNPTSATTAQSSAATIPGTPRTSALNRPSDPSRPVRIDVKLTAQSWLRVDIDGQTEFEGVLSEGTERTWMAKSEIIVRAGNAGGVMLAYNSGQAERMGAPGAVEEKTFTLSQSSASLPRPIEP</sequence>
<dbReference type="InterPro" id="IPR050400">
    <property type="entry name" value="Bact_Cytoskel_RodZ"/>
</dbReference>
<dbReference type="Pfam" id="PF13413">
    <property type="entry name" value="HTH_25"/>
    <property type="match status" value="1"/>
</dbReference>
<dbReference type="InterPro" id="IPR025194">
    <property type="entry name" value="RodZ-like_C"/>
</dbReference>
<evidence type="ECO:0000256" key="2">
    <source>
        <dbReference type="SAM" id="Phobius"/>
    </source>
</evidence>
<feature type="domain" description="Cytoskeleton protein RodZ-like C-terminal" evidence="3">
    <location>
        <begin position="194"/>
        <end position="258"/>
    </location>
</feature>
<accession>A0A9E8ZF49</accession>
<dbReference type="EMBL" id="CP113797">
    <property type="protein sequence ID" value="WAL61882.1"/>
    <property type="molecule type" value="Genomic_DNA"/>
</dbReference>
<proteinExistence type="predicted"/>
<evidence type="ECO:0000313" key="5">
    <source>
        <dbReference type="Proteomes" id="UP001163152"/>
    </source>
</evidence>
<keyword evidence="2" id="KW-1133">Transmembrane helix</keyword>
<protein>
    <submittedName>
        <fullName evidence="4">DUF4115 domain-containing protein</fullName>
    </submittedName>
</protein>
<dbReference type="RefSeq" id="WP_268611944.1">
    <property type="nucleotide sequence ID" value="NZ_CP113797.1"/>
</dbReference>
<organism evidence="4 5">
    <name type="scientific">Thermocoleostomius sinensis A174</name>
    <dbReference type="NCBI Taxonomy" id="2016057"/>
    <lineage>
        <taxon>Bacteria</taxon>
        <taxon>Bacillati</taxon>
        <taxon>Cyanobacteriota</taxon>
        <taxon>Cyanophyceae</taxon>
        <taxon>Oculatellales</taxon>
        <taxon>Oculatellaceae</taxon>
        <taxon>Thermocoleostomius</taxon>
    </lineage>
</organism>
<gene>
    <name evidence="4" type="ORF">OXH18_07840</name>
</gene>
<dbReference type="Gene3D" id="1.10.260.40">
    <property type="entry name" value="lambda repressor-like DNA-binding domains"/>
    <property type="match status" value="1"/>
</dbReference>
<keyword evidence="5" id="KW-1185">Reference proteome</keyword>
<keyword evidence="2" id="KW-0472">Membrane</keyword>
<dbReference type="KEGG" id="tsin:OXH18_07840"/>
<evidence type="ECO:0000313" key="4">
    <source>
        <dbReference type="EMBL" id="WAL61882.1"/>
    </source>
</evidence>
<reference evidence="4" key="1">
    <citation type="submission" date="2022-12" db="EMBL/GenBank/DDBJ databases">
        <title>Polyphasic identification of a Novel Hot-Spring Cyanobacterium Ocullathermofonsia sinensis gen nov. sp. nov. and Genomic Insights on its Adaptations to the Thermal Habitat.</title>
        <authorList>
            <person name="Daroch M."/>
            <person name="Tang J."/>
            <person name="Jiang Y."/>
        </authorList>
    </citation>
    <scope>NUCLEOTIDE SEQUENCE</scope>
    <source>
        <strain evidence="4">PKUAC-SCTA174</strain>
    </source>
</reference>
<dbReference type="Proteomes" id="UP001163152">
    <property type="component" value="Chromosome"/>
</dbReference>
<feature type="region of interest" description="Disordered" evidence="1">
    <location>
        <begin position="139"/>
        <end position="190"/>
    </location>
</feature>
<dbReference type="InterPro" id="IPR010982">
    <property type="entry name" value="Lambda_DNA-bd_dom_sf"/>
</dbReference>
<dbReference type="GO" id="GO:0003677">
    <property type="term" value="F:DNA binding"/>
    <property type="evidence" value="ECO:0007669"/>
    <property type="project" value="InterPro"/>
</dbReference>
<feature type="compositionally biased region" description="Polar residues" evidence="1">
    <location>
        <begin position="139"/>
        <end position="150"/>
    </location>
</feature>
<dbReference type="PANTHER" id="PTHR34475">
    <property type="match status" value="1"/>
</dbReference>
<dbReference type="Pfam" id="PF13464">
    <property type="entry name" value="RodZ_C"/>
    <property type="match status" value="1"/>
</dbReference>
<evidence type="ECO:0000256" key="1">
    <source>
        <dbReference type="SAM" id="MobiDB-lite"/>
    </source>
</evidence>
<feature type="transmembrane region" description="Helical" evidence="2">
    <location>
        <begin position="111"/>
        <end position="132"/>
    </location>
</feature>
<dbReference type="PANTHER" id="PTHR34475:SF1">
    <property type="entry name" value="CYTOSKELETON PROTEIN RODZ"/>
    <property type="match status" value="1"/>
</dbReference>